<dbReference type="InterPro" id="IPR055342">
    <property type="entry name" value="MreC_beta-barrel_core"/>
</dbReference>
<name>A0ABV1NZQ1_9ACTN</name>
<protein>
    <recommendedName>
        <fullName evidence="2 5">Cell shape-determining protein MreC</fullName>
    </recommendedName>
    <alternativeName>
        <fullName evidence="4 5">Cell shape protein MreC</fullName>
    </alternativeName>
</protein>
<evidence type="ECO:0000313" key="8">
    <source>
        <dbReference type="EMBL" id="MEQ7847995.1"/>
    </source>
</evidence>
<evidence type="ECO:0000256" key="5">
    <source>
        <dbReference type="PIRNR" id="PIRNR038471"/>
    </source>
</evidence>
<dbReference type="EMBL" id="JBEGDP010000012">
    <property type="protein sequence ID" value="MEQ7847995.1"/>
    <property type="molecule type" value="Genomic_DNA"/>
</dbReference>
<evidence type="ECO:0000256" key="1">
    <source>
        <dbReference type="ARBA" id="ARBA00009369"/>
    </source>
</evidence>
<dbReference type="Gene3D" id="2.40.10.350">
    <property type="entry name" value="Rod shape-determining protein MreC, domain 2"/>
    <property type="match status" value="1"/>
</dbReference>
<feature type="region of interest" description="Disordered" evidence="6">
    <location>
        <begin position="1"/>
        <end position="47"/>
    </location>
</feature>
<dbReference type="PANTHER" id="PTHR34138">
    <property type="entry name" value="CELL SHAPE-DETERMINING PROTEIN MREC"/>
    <property type="match status" value="1"/>
</dbReference>
<comment type="caution">
    <text evidence="8">The sequence shown here is derived from an EMBL/GenBank/DDBJ whole genome shotgun (WGS) entry which is preliminary data.</text>
</comment>
<organism evidence="8 9">
    <name type="scientific">Nocardioides kribbensis</name>
    <dbReference type="NCBI Taxonomy" id="305517"/>
    <lineage>
        <taxon>Bacteria</taxon>
        <taxon>Bacillati</taxon>
        <taxon>Actinomycetota</taxon>
        <taxon>Actinomycetes</taxon>
        <taxon>Propionibacteriales</taxon>
        <taxon>Nocardioidaceae</taxon>
        <taxon>Nocardioides</taxon>
    </lineage>
</organism>
<dbReference type="InterPro" id="IPR042175">
    <property type="entry name" value="Cell/Rod_MreC_2"/>
</dbReference>
<dbReference type="PIRSF" id="PIRSF038471">
    <property type="entry name" value="MreC"/>
    <property type="match status" value="1"/>
</dbReference>
<gene>
    <name evidence="8" type="primary">mreC</name>
    <name evidence="8" type="ORF">V6R90_11980</name>
</gene>
<dbReference type="RefSeq" id="WP_193661367.1">
    <property type="nucleotide sequence ID" value="NZ_BAAAMM010000010.1"/>
</dbReference>
<evidence type="ECO:0000256" key="6">
    <source>
        <dbReference type="SAM" id="MobiDB-lite"/>
    </source>
</evidence>
<comment type="function">
    <text evidence="5">Involved in formation and maintenance of cell shape.</text>
</comment>
<evidence type="ECO:0000256" key="2">
    <source>
        <dbReference type="ARBA" id="ARBA00013855"/>
    </source>
</evidence>
<accession>A0ABV1NZQ1</accession>
<comment type="similarity">
    <text evidence="1 5">Belongs to the MreC family.</text>
</comment>
<keyword evidence="9" id="KW-1185">Reference proteome</keyword>
<dbReference type="PANTHER" id="PTHR34138:SF1">
    <property type="entry name" value="CELL SHAPE-DETERMINING PROTEIN MREC"/>
    <property type="match status" value="1"/>
</dbReference>
<reference evidence="8 9" key="1">
    <citation type="submission" date="2024-02" db="EMBL/GenBank/DDBJ databases">
        <title>Full genome sequence of Nocardioides kribbensis.</title>
        <authorList>
            <person name="Poletto B.L."/>
            <person name="Silva G."/>
            <person name="Galante D."/>
            <person name="Campos K.R."/>
            <person name="Santos M.B.N."/>
            <person name="Sacchi C.T."/>
        </authorList>
    </citation>
    <scope>NUCLEOTIDE SEQUENCE [LARGE SCALE GENOMIC DNA]</scope>
    <source>
        <strain evidence="8 9">O4R</strain>
    </source>
</reference>
<evidence type="ECO:0000256" key="3">
    <source>
        <dbReference type="ARBA" id="ARBA00022960"/>
    </source>
</evidence>
<dbReference type="Pfam" id="PF04085">
    <property type="entry name" value="MreC"/>
    <property type="match status" value="1"/>
</dbReference>
<dbReference type="InterPro" id="IPR007221">
    <property type="entry name" value="MreC"/>
</dbReference>
<feature type="domain" description="Rod shape-determining protein MreC beta-barrel core" evidence="7">
    <location>
        <begin position="172"/>
        <end position="317"/>
    </location>
</feature>
<keyword evidence="3 5" id="KW-0133">Cell shape</keyword>
<evidence type="ECO:0000256" key="4">
    <source>
        <dbReference type="ARBA" id="ARBA00032089"/>
    </source>
</evidence>
<proteinExistence type="inferred from homology"/>
<evidence type="ECO:0000259" key="7">
    <source>
        <dbReference type="Pfam" id="PF04085"/>
    </source>
</evidence>
<dbReference type="Proteomes" id="UP001482520">
    <property type="component" value="Unassembled WGS sequence"/>
</dbReference>
<sequence length="336" mass="35205">MSLLERVRTPDGSGQPGASGLPGRSGSTVRSRSERERRWSAGRGPQRRPSRALLLALVLASTSLMVLDRTGGEDSPLEPARRVVGEALGPVETGATAVVRPFASIPEWFRTQGSLRDDLDALEAENSLLRGELATAGLDANRLAEYDGLTRTAEDLGHTLVPARVVGVGPAQSFSSTVTLDAGSQAGLAPDMTVVNNDGLVGRVLRVTSTTATVVLVIDSESTVGARAGESMEVGFLRGRGSFGDGGRLDLELVDDQSVPARDDNVVTWGSDAGAPYLSGIPVGRVTQVYSSLRDTSQRAVVEPFVDFSSLDLVGVIVPAGTDSDRAVIDAEGELR</sequence>
<evidence type="ECO:0000313" key="9">
    <source>
        <dbReference type="Proteomes" id="UP001482520"/>
    </source>
</evidence>
<dbReference type="Gene3D" id="2.40.10.340">
    <property type="entry name" value="Rod shape-determining protein MreC, domain 1"/>
    <property type="match status" value="1"/>
</dbReference>
<dbReference type="InterPro" id="IPR042177">
    <property type="entry name" value="Cell/Rod_1"/>
</dbReference>